<evidence type="ECO:0000256" key="8">
    <source>
        <dbReference type="ARBA" id="ARBA00022989"/>
    </source>
</evidence>
<comment type="caution">
    <text evidence="14">The sequence shown here is derived from an EMBL/GenBank/DDBJ whole genome shotgun (WGS) entry which is preliminary data.</text>
</comment>
<feature type="domain" description="Disease resistance R13L4/SHOC-2-like LRR" evidence="13">
    <location>
        <begin position="432"/>
        <end position="681"/>
    </location>
</feature>
<dbReference type="AlphaFoldDB" id="A0A2U1LB82"/>
<keyword evidence="15" id="KW-1185">Reference proteome</keyword>
<keyword evidence="5 11" id="KW-0812">Transmembrane</keyword>
<keyword evidence="3" id="KW-1003">Cell membrane</keyword>
<protein>
    <submittedName>
        <fullName evidence="14">Leucine-rich repeat protein</fullName>
    </submittedName>
</protein>
<evidence type="ECO:0000313" key="15">
    <source>
        <dbReference type="Proteomes" id="UP000245207"/>
    </source>
</evidence>
<dbReference type="InterPro" id="IPR013210">
    <property type="entry name" value="LRR_N_plant-typ"/>
</dbReference>
<evidence type="ECO:0000256" key="3">
    <source>
        <dbReference type="ARBA" id="ARBA00022475"/>
    </source>
</evidence>
<evidence type="ECO:0000256" key="5">
    <source>
        <dbReference type="ARBA" id="ARBA00022692"/>
    </source>
</evidence>
<keyword evidence="8 11" id="KW-1133">Transmembrane helix</keyword>
<gene>
    <name evidence="14" type="ORF">CTI12_AA508100</name>
</gene>
<dbReference type="SUPFAM" id="SSF52058">
    <property type="entry name" value="L domain-like"/>
    <property type="match status" value="3"/>
</dbReference>
<dbReference type="FunFam" id="3.80.10.10:FF:000383">
    <property type="entry name" value="Leucine-rich repeat receptor protein kinase EMS1"/>
    <property type="match status" value="1"/>
</dbReference>
<dbReference type="InterPro" id="IPR003591">
    <property type="entry name" value="Leu-rich_rpt_typical-subtyp"/>
</dbReference>
<name>A0A2U1LB82_ARTAN</name>
<evidence type="ECO:0000256" key="2">
    <source>
        <dbReference type="ARBA" id="ARBA00009592"/>
    </source>
</evidence>
<dbReference type="InterPro" id="IPR001611">
    <property type="entry name" value="Leu-rich_rpt"/>
</dbReference>
<comment type="similarity">
    <text evidence="2">Belongs to the RLP family.</text>
</comment>
<dbReference type="PRINTS" id="PR00019">
    <property type="entry name" value="LEURICHRPT"/>
</dbReference>
<dbReference type="InterPro" id="IPR055414">
    <property type="entry name" value="LRR_R13L4/SHOC2-like"/>
</dbReference>
<dbReference type="PANTHER" id="PTHR48063">
    <property type="entry name" value="LRR RECEPTOR-LIKE KINASE"/>
    <property type="match status" value="1"/>
</dbReference>
<sequence length="1106" mass="122200">MSILTDKCLGAQNITATCSNQERLALIKFRNSVKDDFGMLSSWTGDDCCQWESITCDNTTGSVVGLHLRGYAVGSFSDEEFGEDLDSAGNEMVGADYHLSGHVVVREDYYLVGDELNSSLKELRHLEYLDLSGSDFRESLIPEFIGSFVRLSYLNLSNAGFSGLIPSHVGNLSSLKVLDVSNSYPQLMVDDMAWVSGLSSLKHLNLNDVDLSGALNVDRLLYTIPSLSKLSLSFCSLSNDHISPNLNSSTKLANIRHLDLSNNDFQGPLPRFLQNMTSLTFLDLSGYNLSQVWNSGNMLNTIPSVSELHLSHCELQNINLSPTHFNFSRHSNIQHLGLGNNKIEGRFPSFLTNMSSLLSLDLSYNNLNSSIPAMPNLLKLDLTYNNFERIEHLGIWRHCHLKELIASKALQGDEMVGPSTNVSKCSQYALERLDLGDNNLNGSIPESLGRLTNLRDLDLSVNELTGPIPDVLGRLRLLQVLDLSSNYLSGPIPNFQGQLTKLRLSYNRLNGSIPDSLGRSIALVELFLQSNWLTGPIPESLGRLTSLQVLSVSSNLLNGTIPVSFGKLGKLYFLDVSNNSLQGVVSEAQFANQSALKYLNTAYNNKLTFNVSHGWIPPFQLRIAYLGSCKISDEFPTWFRTQKNLRELVLSNASISGPLPTWLRQMPVIRVLDLSHNKLTGNLTNLPSGYRLNGAGYQDSEILLLQNNLFRGSIPRSLCKRTDLNILDLSRNRLIGHMPDCLGNLKSMTKILLSSNKLSGDIPSSLGLPSFLTRLQLNDNNFSGEIPRAFGNLENMDVLDLGENEISGNIPEWIGNNLTRLSVLRLYKNNFGGRIPQSLCKLSNLHILDLAHNSLTGSIPHCFGGLHGMMELPSSYANLESFNYNGNVMQVIKGVTLEYSKMWTLVSNMDLSSNKLVGEIPQELTTLVGLLGLNLSHNHLDGVIPKGIGNMTSLFSLDLSANILNGMIPLSIATLNFLSHLNLSQNSLSGRIPTGNQLQTLTDPSMYAGNRDLCGAPLTKTCSNLENSPTRTSTNEYEDGDEPKKLWFSLGIVSGFVTGFWGVIGVLMFKKQWRHKLFTFSEATMEKIYVAVMVRVSKMKRVREAA</sequence>
<evidence type="ECO:0000256" key="4">
    <source>
        <dbReference type="ARBA" id="ARBA00022614"/>
    </source>
</evidence>
<dbReference type="STRING" id="35608.A0A2U1LB82"/>
<evidence type="ECO:0000259" key="12">
    <source>
        <dbReference type="Pfam" id="PF08263"/>
    </source>
</evidence>
<dbReference type="FunFam" id="3.80.10.10:FF:000095">
    <property type="entry name" value="LRR receptor-like serine/threonine-protein kinase GSO1"/>
    <property type="match status" value="1"/>
</dbReference>
<dbReference type="GO" id="GO:0005886">
    <property type="term" value="C:plasma membrane"/>
    <property type="evidence" value="ECO:0007669"/>
    <property type="project" value="UniProtKB-SubCell"/>
</dbReference>
<evidence type="ECO:0000256" key="6">
    <source>
        <dbReference type="ARBA" id="ARBA00022729"/>
    </source>
</evidence>
<evidence type="ECO:0000256" key="10">
    <source>
        <dbReference type="ARBA" id="ARBA00023180"/>
    </source>
</evidence>
<evidence type="ECO:0000313" key="14">
    <source>
        <dbReference type="EMBL" id="PWA46258.1"/>
    </source>
</evidence>
<dbReference type="Pfam" id="PF00560">
    <property type="entry name" value="LRR_1"/>
    <property type="match status" value="4"/>
</dbReference>
<dbReference type="EMBL" id="PKPP01010369">
    <property type="protein sequence ID" value="PWA46258.1"/>
    <property type="molecule type" value="Genomic_DNA"/>
</dbReference>
<keyword evidence="9 11" id="KW-0472">Membrane</keyword>
<keyword evidence="7" id="KW-0677">Repeat</keyword>
<organism evidence="14 15">
    <name type="scientific">Artemisia annua</name>
    <name type="common">Sweet wormwood</name>
    <dbReference type="NCBI Taxonomy" id="35608"/>
    <lineage>
        <taxon>Eukaryota</taxon>
        <taxon>Viridiplantae</taxon>
        <taxon>Streptophyta</taxon>
        <taxon>Embryophyta</taxon>
        <taxon>Tracheophyta</taxon>
        <taxon>Spermatophyta</taxon>
        <taxon>Magnoliopsida</taxon>
        <taxon>eudicotyledons</taxon>
        <taxon>Gunneridae</taxon>
        <taxon>Pentapetalae</taxon>
        <taxon>asterids</taxon>
        <taxon>campanulids</taxon>
        <taxon>Asterales</taxon>
        <taxon>Asteraceae</taxon>
        <taxon>Asteroideae</taxon>
        <taxon>Anthemideae</taxon>
        <taxon>Artemisiinae</taxon>
        <taxon>Artemisia</taxon>
    </lineage>
</organism>
<dbReference type="GO" id="GO:0006952">
    <property type="term" value="P:defense response"/>
    <property type="evidence" value="ECO:0007669"/>
    <property type="project" value="UniProtKB-ARBA"/>
</dbReference>
<dbReference type="PANTHER" id="PTHR48063:SF112">
    <property type="entry name" value="RECEPTOR LIKE PROTEIN 30-LIKE"/>
    <property type="match status" value="1"/>
</dbReference>
<feature type="domain" description="Disease resistance R13L4/SHOC-2-like LRR" evidence="13">
    <location>
        <begin position="118"/>
        <end position="369"/>
    </location>
</feature>
<feature type="transmembrane region" description="Helical" evidence="11">
    <location>
        <begin position="1046"/>
        <end position="1069"/>
    </location>
</feature>
<dbReference type="SMART" id="SM00369">
    <property type="entry name" value="LRR_TYP"/>
    <property type="match status" value="12"/>
</dbReference>
<reference evidence="14 15" key="1">
    <citation type="journal article" date="2018" name="Mol. Plant">
        <title>The genome of Artemisia annua provides insight into the evolution of Asteraceae family and artemisinin biosynthesis.</title>
        <authorList>
            <person name="Shen Q."/>
            <person name="Zhang L."/>
            <person name="Liao Z."/>
            <person name="Wang S."/>
            <person name="Yan T."/>
            <person name="Shi P."/>
            <person name="Liu M."/>
            <person name="Fu X."/>
            <person name="Pan Q."/>
            <person name="Wang Y."/>
            <person name="Lv Z."/>
            <person name="Lu X."/>
            <person name="Zhang F."/>
            <person name="Jiang W."/>
            <person name="Ma Y."/>
            <person name="Chen M."/>
            <person name="Hao X."/>
            <person name="Li L."/>
            <person name="Tang Y."/>
            <person name="Lv G."/>
            <person name="Zhou Y."/>
            <person name="Sun X."/>
            <person name="Brodelius P.E."/>
            <person name="Rose J.K.C."/>
            <person name="Tang K."/>
        </authorList>
    </citation>
    <scope>NUCLEOTIDE SEQUENCE [LARGE SCALE GENOMIC DNA]</scope>
    <source>
        <strain evidence="15">cv. Huhao1</strain>
        <tissue evidence="14">Leaf</tissue>
    </source>
</reference>
<evidence type="ECO:0000256" key="9">
    <source>
        <dbReference type="ARBA" id="ARBA00023136"/>
    </source>
</evidence>
<accession>A0A2U1LB82</accession>
<dbReference type="Gene3D" id="3.80.10.10">
    <property type="entry name" value="Ribonuclease Inhibitor"/>
    <property type="match status" value="5"/>
</dbReference>
<evidence type="ECO:0000256" key="1">
    <source>
        <dbReference type="ARBA" id="ARBA00004251"/>
    </source>
</evidence>
<dbReference type="OrthoDB" id="1060944at2759"/>
<dbReference type="Pfam" id="PF23598">
    <property type="entry name" value="LRR_14"/>
    <property type="match status" value="2"/>
</dbReference>
<keyword evidence="4" id="KW-0433">Leucine-rich repeat</keyword>
<proteinExistence type="inferred from homology"/>
<evidence type="ECO:0000256" key="7">
    <source>
        <dbReference type="ARBA" id="ARBA00022737"/>
    </source>
</evidence>
<dbReference type="InterPro" id="IPR032675">
    <property type="entry name" value="LRR_dom_sf"/>
</dbReference>
<evidence type="ECO:0000259" key="13">
    <source>
        <dbReference type="Pfam" id="PF23598"/>
    </source>
</evidence>
<dbReference type="FunFam" id="3.80.10.10:FF:000213">
    <property type="entry name" value="Tyrosine-sulfated glycopeptide receptor 1"/>
    <property type="match status" value="1"/>
</dbReference>
<dbReference type="PROSITE" id="PS51450">
    <property type="entry name" value="LRR"/>
    <property type="match status" value="1"/>
</dbReference>
<feature type="domain" description="Leucine-rich repeat-containing N-terminal plant-type" evidence="12">
    <location>
        <begin position="19"/>
        <end position="57"/>
    </location>
</feature>
<comment type="subcellular location">
    <subcellularLocation>
        <location evidence="1">Cell membrane</location>
        <topology evidence="1">Single-pass type I membrane protein</topology>
    </subcellularLocation>
</comment>
<dbReference type="Pfam" id="PF08263">
    <property type="entry name" value="LRRNT_2"/>
    <property type="match status" value="1"/>
</dbReference>
<dbReference type="Proteomes" id="UP000245207">
    <property type="component" value="Unassembled WGS sequence"/>
</dbReference>
<evidence type="ECO:0000256" key="11">
    <source>
        <dbReference type="SAM" id="Phobius"/>
    </source>
</evidence>
<dbReference type="GO" id="GO:0051707">
    <property type="term" value="P:response to other organism"/>
    <property type="evidence" value="ECO:0007669"/>
    <property type="project" value="UniProtKB-ARBA"/>
</dbReference>
<keyword evidence="6" id="KW-0732">Signal</keyword>
<dbReference type="Pfam" id="PF13855">
    <property type="entry name" value="LRR_8"/>
    <property type="match status" value="1"/>
</dbReference>
<dbReference type="InterPro" id="IPR046956">
    <property type="entry name" value="RLP23-like"/>
</dbReference>
<keyword evidence="10" id="KW-0325">Glycoprotein</keyword>